<protein>
    <submittedName>
        <fullName evidence="2">Uncharacterized protein</fullName>
    </submittedName>
</protein>
<comment type="caution">
    <text evidence="2">The sequence shown here is derived from an EMBL/GenBank/DDBJ whole genome shotgun (WGS) entry which is preliminary data.</text>
</comment>
<keyword evidence="3" id="KW-1185">Reference proteome</keyword>
<feature type="compositionally biased region" description="Basic and acidic residues" evidence="1">
    <location>
        <begin position="1"/>
        <end position="12"/>
    </location>
</feature>
<evidence type="ECO:0000313" key="3">
    <source>
        <dbReference type="Proteomes" id="UP001153269"/>
    </source>
</evidence>
<proteinExistence type="predicted"/>
<gene>
    <name evidence="2" type="ORF">PLEPLA_LOCUS7978</name>
</gene>
<feature type="region of interest" description="Disordered" evidence="1">
    <location>
        <begin position="1"/>
        <end position="53"/>
    </location>
</feature>
<sequence length="130" mass="14301">MEDESKASEMKAHPPQCEGLPPAHGQQVPPLYRCAPARSPPADEMQPHAERRHARPVCVARGRRRCRSPSVACELCTGEGPAAVSVGSREEDTLLRWRRITNTSRVTHKESVTTITTLPGGTFKIKARLP</sequence>
<dbReference type="Proteomes" id="UP001153269">
    <property type="component" value="Unassembled WGS sequence"/>
</dbReference>
<evidence type="ECO:0000313" key="2">
    <source>
        <dbReference type="EMBL" id="CAB1420103.1"/>
    </source>
</evidence>
<dbReference type="AlphaFoldDB" id="A0A9N7TYP5"/>
<accession>A0A9N7TYP5</accession>
<organism evidence="2 3">
    <name type="scientific">Pleuronectes platessa</name>
    <name type="common">European plaice</name>
    <dbReference type="NCBI Taxonomy" id="8262"/>
    <lineage>
        <taxon>Eukaryota</taxon>
        <taxon>Metazoa</taxon>
        <taxon>Chordata</taxon>
        <taxon>Craniata</taxon>
        <taxon>Vertebrata</taxon>
        <taxon>Euteleostomi</taxon>
        <taxon>Actinopterygii</taxon>
        <taxon>Neopterygii</taxon>
        <taxon>Teleostei</taxon>
        <taxon>Neoteleostei</taxon>
        <taxon>Acanthomorphata</taxon>
        <taxon>Carangaria</taxon>
        <taxon>Pleuronectiformes</taxon>
        <taxon>Pleuronectoidei</taxon>
        <taxon>Pleuronectidae</taxon>
        <taxon>Pleuronectes</taxon>
    </lineage>
</organism>
<dbReference type="EMBL" id="CADEAL010000434">
    <property type="protein sequence ID" value="CAB1420103.1"/>
    <property type="molecule type" value="Genomic_DNA"/>
</dbReference>
<evidence type="ECO:0000256" key="1">
    <source>
        <dbReference type="SAM" id="MobiDB-lite"/>
    </source>
</evidence>
<reference evidence="2" key="1">
    <citation type="submission" date="2020-03" db="EMBL/GenBank/DDBJ databases">
        <authorList>
            <person name="Weist P."/>
        </authorList>
    </citation>
    <scope>NUCLEOTIDE SEQUENCE</scope>
</reference>
<name>A0A9N7TYP5_PLEPL</name>